<name>A0ABY4QJT6_9MYCO</name>
<feature type="transmembrane region" description="Helical" evidence="7">
    <location>
        <begin position="256"/>
        <end position="279"/>
    </location>
</feature>
<evidence type="ECO:0000256" key="2">
    <source>
        <dbReference type="ARBA" id="ARBA00006162"/>
    </source>
</evidence>
<feature type="transmembrane region" description="Helical" evidence="7">
    <location>
        <begin position="391"/>
        <end position="413"/>
    </location>
</feature>
<feature type="transmembrane region" description="Helical" evidence="7">
    <location>
        <begin position="178"/>
        <end position="199"/>
    </location>
</feature>
<dbReference type="Proteomes" id="UP001056610">
    <property type="component" value="Chromosome"/>
</dbReference>
<keyword evidence="3" id="KW-1003">Cell membrane</keyword>
<comment type="subcellular location">
    <subcellularLocation>
        <location evidence="1">Cell membrane</location>
        <topology evidence="1">Multi-pass membrane protein</topology>
    </subcellularLocation>
</comment>
<dbReference type="InterPro" id="IPR024962">
    <property type="entry name" value="YukD-like"/>
</dbReference>
<evidence type="ECO:0000256" key="6">
    <source>
        <dbReference type="ARBA" id="ARBA00023136"/>
    </source>
</evidence>
<evidence type="ECO:0000313" key="9">
    <source>
        <dbReference type="EMBL" id="UQX10507.1"/>
    </source>
</evidence>
<keyword evidence="4 7" id="KW-0812">Transmembrane</keyword>
<evidence type="ECO:0000256" key="1">
    <source>
        <dbReference type="ARBA" id="ARBA00004651"/>
    </source>
</evidence>
<gene>
    <name evidence="9" type="primary">eccD</name>
    <name evidence="9" type="ORF">M5I08_20965</name>
</gene>
<evidence type="ECO:0000256" key="5">
    <source>
        <dbReference type="ARBA" id="ARBA00022989"/>
    </source>
</evidence>
<evidence type="ECO:0000259" key="8">
    <source>
        <dbReference type="Pfam" id="PF19053"/>
    </source>
</evidence>
<keyword evidence="6 7" id="KW-0472">Membrane</keyword>
<feature type="domain" description="EccD-like transmembrane" evidence="8">
    <location>
        <begin position="116"/>
        <end position="451"/>
    </location>
</feature>
<feature type="transmembrane region" description="Helical" evidence="7">
    <location>
        <begin position="144"/>
        <end position="166"/>
    </location>
</feature>
<feature type="transmembrane region" description="Helical" evidence="7">
    <location>
        <begin position="306"/>
        <end position="331"/>
    </location>
</feature>
<accession>A0ABY4QJT6</accession>
<evidence type="ECO:0000256" key="7">
    <source>
        <dbReference type="SAM" id="Phobius"/>
    </source>
</evidence>
<keyword evidence="10" id="KW-1185">Reference proteome</keyword>
<dbReference type="RefSeq" id="WP_219067892.1">
    <property type="nucleotide sequence ID" value="NZ_CAJUXY010000026.1"/>
</dbReference>
<dbReference type="InterPro" id="IPR044049">
    <property type="entry name" value="EccD_transm"/>
</dbReference>
<dbReference type="PIRSF" id="PIRSF017804">
    <property type="entry name" value="Secretion_EccD1"/>
    <property type="match status" value="1"/>
</dbReference>
<feature type="transmembrane region" description="Helical" evidence="7">
    <location>
        <begin position="117"/>
        <end position="138"/>
    </location>
</feature>
<keyword evidence="5 7" id="KW-1133">Transmembrane helix</keyword>
<sequence length="454" mass="44968">MDQAVRRVVVYADSRYVDLVLSAALPIASLIPPIVDIVAAECGGELVAARYQLSLAGNGALDPSKTLAESEIRDGTVLMLTRSSTVPTPPRFDDLAEAVSISLASTARRWTSRSARLVGALAASCMAASGAAVLVGTALGANDIRRAGCAGVAAAAGFIALLAALATHRVFGDGSVGLTLGLAAAGFAGLAGLLAVPAGLGAPNALLAAAAAATSATVMRVIGCHATVFTALACFATAEAAAAVVGAVTAVPLTAIGAASAAISLVLVEVSAPLSIMLAGLSSEVSPESDGVPEGLNAKSIRADTWLTSLVVAFSAAGALGAIGAAVGSVFADGPPWRGIAFATVTGGVLLLRARSHPDLARSVPLLAAGIATLGATLVIAAVAYPLQTPYIAALATTLAAAALCLGFIAHTMRLSPVGRRAVELSEYLALAAIVPLACWICGFYSAARGMNLL</sequence>
<comment type="similarity">
    <text evidence="2">Belongs to the EccD/Snm4 family.</text>
</comment>
<proteinExistence type="inferred from homology"/>
<feature type="transmembrane region" description="Helical" evidence="7">
    <location>
        <begin position="366"/>
        <end position="385"/>
    </location>
</feature>
<evidence type="ECO:0000256" key="3">
    <source>
        <dbReference type="ARBA" id="ARBA00022475"/>
    </source>
</evidence>
<protein>
    <submittedName>
        <fullName evidence="9">Type VII secretion integral membrane protein EccD</fullName>
    </submittedName>
</protein>
<evidence type="ECO:0000313" key="10">
    <source>
        <dbReference type="Proteomes" id="UP001056610"/>
    </source>
</evidence>
<reference evidence="9" key="1">
    <citation type="submission" date="2022-05" db="EMBL/GenBank/DDBJ databases">
        <title>A methanotrophic Mycobacterium dominates a cave microbial ecosystem.</title>
        <authorList>
            <person name="Van Spanning R.J.M."/>
            <person name="Guan Q."/>
            <person name="Melkonian C."/>
            <person name="Gallant J."/>
            <person name="Polerecky L."/>
            <person name="Flot J.-F."/>
            <person name="Brandt B.W."/>
            <person name="Braster M."/>
            <person name="Iturbe Espinoza P."/>
            <person name="Aerts J."/>
            <person name="Meima-Franke M."/>
            <person name="Piersma S.R."/>
            <person name="Bunduc C."/>
            <person name="Ummels R."/>
            <person name="Pain A."/>
            <person name="Fleming E.J."/>
            <person name="van der Wel N."/>
            <person name="Gherman V.D."/>
            <person name="Sarbu S.M."/>
            <person name="Bodelier P.L.E."/>
            <person name="Bitter W."/>
        </authorList>
    </citation>
    <scope>NUCLEOTIDE SEQUENCE</scope>
    <source>
        <strain evidence="9">Sulfur Cave</strain>
    </source>
</reference>
<dbReference type="EMBL" id="CP097320">
    <property type="protein sequence ID" value="UQX10507.1"/>
    <property type="molecule type" value="Genomic_DNA"/>
</dbReference>
<dbReference type="Pfam" id="PF08817">
    <property type="entry name" value="YukD"/>
    <property type="match status" value="1"/>
</dbReference>
<feature type="transmembrane region" description="Helical" evidence="7">
    <location>
        <begin position="425"/>
        <end position="448"/>
    </location>
</feature>
<dbReference type="NCBIfam" id="TIGR03920">
    <property type="entry name" value="T7SS_EccD"/>
    <property type="match status" value="1"/>
</dbReference>
<dbReference type="InterPro" id="IPR006707">
    <property type="entry name" value="T7SS_EccD"/>
</dbReference>
<organism evidence="9 10">
    <name type="scientific">Candidatus Mycobacterium methanotrophicum</name>
    <dbReference type="NCBI Taxonomy" id="2943498"/>
    <lineage>
        <taxon>Bacteria</taxon>
        <taxon>Bacillati</taxon>
        <taxon>Actinomycetota</taxon>
        <taxon>Actinomycetes</taxon>
        <taxon>Mycobacteriales</taxon>
        <taxon>Mycobacteriaceae</taxon>
        <taxon>Mycobacterium</taxon>
    </lineage>
</organism>
<evidence type="ECO:0000256" key="4">
    <source>
        <dbReference type="ARBA" id="ARBA00022692"/>
    </source>
</evidence>
<dbReference type="Pfam" id="PF19053">
    <property type="entry name" value="EccD"/>
    <property type="match status" value="1"/>
</dbReference>